<evidence type="ECO:0000313" key="4">
    <source>
        <dbReference type="Proteomes" id="UP000268048"/>
    </source>
</evidence>
<dbReference type="AlphaFoldDB" id="A0A3G7TF44"/>
<name>A0A3G7TF44_9PSED</name>
<dbReference type="InterPro" id="IPR036761">
    <property type="entry name" value="TTHA0802/YceI-like_sf"/>
</dbReference>
<dbReference type="Proteomes" id="UP000268048">
    <property type="component" value="Chromosome"/>
</dbReference>
<dbReference type="InterPro" id="IPR027016">
    <property type="entry name" value="UCP029811"/>
</dbReference>
<feature type="signal peptide" evidence="1">
    <location>
        <begin position="1"/>
        <end position="19"/>
    </location>
</feature>
<evidence type="ECO:0000313" key="3">
    <source>
        <dbReference type="EMBL" id="AZE45723.1"/>
    </source>
</evidence>
<feature type="domain" description="Lipid/polyisoprenoid-binding YceI-like" evidence="2">
    <location>
        <begin position="20"/>
        <end position="194"/>
    </location>
</feature>
<dbReference type="EMBL" id="CP027753">
    <property type="protein sequence ID" value="AZE45723.1"/>
    <property type="molecule type" value="Genomic_DNA"/>
</dbReference>
<dbReference type="PIRSF" id="PIRSF029811">
    <property type="entry name" value="UCP029811"/>
    <property type="match status" value="1"/>
</dbReference>
<dbReference type="SMART" id="SM00867">
    <property type="entry name" value="YceI"/>
    <property type="match status" value="1"/>
</dbReference>
<dbReference type="Gene3D" id="2.40.128.110">
    <property type="entry name" value="Lipid/polyisoprenoid-binding, YceI-like"/>
    <property type="match status" value="1"/>
</dbReference>
<keyword evidence="1" id="KW-0732">Signal</keyword>
<dbReference type="Pfam" id="PF04264">
    <property type="entry name" value="YceI"/>
    <property type="match status" value="1"/>
</dbReference>
<dbReference type="RefSeq" id="WP_124318520.1">
    <property type="nucleotide sequence ID" value="NZ_CP027753.1"/>
</dbReference>
<dbReference type="SUPFAM" id="SSF101874">
    <property type="entry name" value="YceI-like"/>
    <property type="match status" value="1"/>
</dbReference>
<sequence length="196" mass="21095">MLKKMILIGSFLMSPLALASWQVQNEVSNFNFTTTKAVAGGTSAVTEVQVVRKIEGQVDDAGNIDLEVVLGSIATGIPLRDQRLQEILFDVANNPTARFNGKIDLAPLQALRVGEILDASLDGTLKLNGVEKKISSHIRYVRLSDDKVIVSTLEPMVISVSDFGLGKGVETLRAMMGLNLLASTAPINFSIVLKKS</sequence>
<proteinExistence type="predicted"/>
<protein>
    <recommendedName>
        <fullName evidence="2">Lipid/polyisoprenoid-binding YceI-like domain-containing protein</fullName>
    </recommendedName>
</protein>
<reference evidence="3 4" key="1">
    <citation type="submission" date="2018-03" db="EMBL/GenBank/DDBJ databases">
        <title>Diversity of phytobeneficial traits revealed by whole-genome analysis of worldwide-isolated phenazine-producing Pseudomonas spp.</title>
        <authorList>
            <person name="Biessy A."/>
            <person name="Novinscak A."/>
            <person name="Blom J."/>
            <person name="Leger G."/>
            <person name="Thomashow L.S."/>
            <person name="Cazorla F.M."/>
            <person name="Josic D."/>
            <person name="Filion M."/>
        </authorList>
    </citation>
    <scope>NUCLEOTIDE SEQUENCE [LARGE SCALE GENOMIC DNA]</scope>
    <source>
        <strain evidence="3 4">B25</strain>
    </source>
</reference>
<gene>
    <name evidence="3" type="ORF">C4K04_0012</name>
</gene>
<accession>A0A3G7TF44</accession>
<dbReference type="InterPro" id="IPR007372">
    <property type="entry name" value="Lipid/polyisoprenoid-bd_YceI"/>
</dbReference>
<evidence type="ECO:0000259" key="2">
    <source>
        <dbReference type="SMART" id="SM00867"/>
    </source>
</evidence>
<organism evidence="3 4">
    <name type="scientific">Pseudomonas chlororaphis</name>
    <dbReference type="NCBI Taxonomy" id="587753"/>
    <lineage>
        <taxon>Bacteria</taxon>
        <taxon>Pseudomonadati</taxon>
        <taxon>Pseudomonadota</taxon>
        <taxon>Gammaproteobacteria</taxon>
        <taxon>Pseudomonadales</taxon>
        <taxon>Pseudomonadaceae</taxon>
        <taxon>Pseudomonas</taxon>
    </lineage>
</organism>
<evidence type="ECO:0000256" key="1">
    <source>
        <dbReference type="SAM" id="SignalP"/>
    </source>
</evidence>
<feature type="chain" id="PRO_5018018867" description="Lipid/polyisoprenoid-binding YceI-like domain-containing protein" evidence="1">
    <location>
        <begin position="20"/>
        <end position="196"/>
    </location>
</feature>